<evidence type="ECO:0000256" key="17">
    <source>
        <dbReference type="HAMAP-Rule" id="MF_01965"/>
    </source>
</evidence>
<dbReference type="NCBIfam" id="TIGR00197">
    <property type="entry name" value="yjeF_nterm"/>
    <property type="match status" value="1"/>
</dbReference>
<dbReference type="Gene3D" id="3.40.1190.20">
    <property type="match status" value="1"/>
</dbReference>
<evidence type="ECO:0000313" key="22">
    <source>
        <dbReference type="EMBL" id="EMR12138.1"/>
    </source>
</evidence>
<comment type="catalytic activity">
    <reaction evidence="15 17 19">
        <text>(6S)-NADHX + ADP = AMP + phosphate + NADH + H(+)</text>
        <dbReference type="Rhea" id="RHEA:32223"/>
        <dbReference type="ChEBI" id="CHEBI:15378"/>
        <dbReference type="ChEBI" id="CHEBI:43474"/>
        <dbReference type="ChEBI" id="CHEBI:57945"/>
        <dbReference type="ChEBI" id="CHEBI:64074"/>
        <dbReference type="ChEBI" id="CHEBI:456215"/>
        <dbReference type="ChEBI" id="CHEBI:456216"/>
        <dbReference type="EC" id="4.2.1.136"/>
    </reaction>
</comment>
<dbReference type="GO" id="GO:0046872">
    <property type="term" value="F:metal ion binding"/>
    <property type="evidence" value="ECO:0007669"/>
    <property type="project" value="UniProtKB-UniRule"/>
</dbReference>
<comment type="catalytic activity">
    <reaction evidence="2 18 19">
        <text>(6R)-NADPHX = (6S)-NADPHX</text>
        <dbReference type="Rhea" id="RHEA:32227"/>
        <dbReference type="ChEBI" id="CHEBI:64076"/>
        <dbReference type="ChEBI" id="CHEBI:64077"/>
        <dbReference type="EC" id="5.1.99.6"/>
    </reaction>
</comment>
<keyword evidence="11 18" id="KW-0413">Isomerase</keyword>
<dbReference type="InterPro" id="IPR030677">
    <property type="entry name" value="Nnr"/>
</dbReference>
<evidence type="ECO:0000259" key="21">
    <source>
        <dbReference type="PROSITE" id="PS51385"/>
    </source>
</evidence>
<dbReference type="PANTHER" id="PTHR12592">
    <property type="entry name" value="ATP-DEPENDENT (S)-NAD(P)H-HYDRATE DEHYDRATASE FAMILY MEMBER"/>
    <property type="match status" value="1"/>
</dbReference>
<feature type="binding site" evidence="17">
    <location>
        <position position="436"/>
    </location>
    <ligand>
        <name>(6S)-NADPHX</name>
        <dbReference type="ChEBI" id="CHEBI:64076"/>
    </ligand>
</feature>
<comment type="similarity">
    <text evidence="3 19">In the N-terminal section; belongs to the NnrE/AIBP family.</text>
</comment>
<comment type="similarity">
    <text evidence="17">Belongs to the NnrD/CARKD family.</text>
</comment>
<dbReference type="GO" id="GO:0046496">
    <property type="term" value="P:nicotinamide nucleotide metabolic process"/>
    <property type="evidence" value="ECO:0007669"/>
    <property type="project" value="UniProtKB-UniRule"/>
</dbReference>
<comment type="catalytic activity">
    <reaction evidence="16 17 19">
        <text>(6S)-NADPHX + ADP = AMP + phosphate + NADPH + H(+)</text>
        <dbReference type="Rhea" id="RHEA:32235"/>
        <dbReference type="ChEBI" id="CHEBI:15378"/>
        <dbReference type="ChEBI" id="CHEBI:43474"/>
        <dbReference type="ChEBI" id="CHEBI:57783"/>
        <dbReference type="ChEBI" id="CHEBI:64076"/>
        <dbReference type="ChEBI" id="CHEBI:456215"/>
        <dbReference type="ChEBI" id="CHEBI:456216"/>
        <dbReference type="EC" id="4.2.1.136"/>
    </reaction>
</comment>
<feature type="binding site" evidence="17">
    <location>
        <position position="323"/>
    </location>
    <ligand>
        <name>(6S)-NADPHX</name>
        <dbReference type="ChEBI" id="CHEBI:64076"/>
    </ligand>
</feature>
<dbReference type="Pfam" id="PF01256">
    <property type="entry name" value="Carb_kinase"/>
    <property type="match status" value="1"/>
</dbReference>
<sequence length="496" mass="51711">MPDLPHALYTAEQTRSLDRIASEQYDLPASVLMTRAGTAALKLLQNKWPDAKHIVVICGVGNNGGDGFELARQALSEAIQPTVFQFGDAQVMSAEALAAREQCLAAGVKIQPFENDIPVSDLIVDALMGTGLNRPVEGVLAQAIEAINSASKQTPVLSLDIPSGLHADTGQALGFAVNATVTLSYIGLNVGLFTGEAADHCGQINFDSLGVPAAVYGEVPATANRLSLHQYQPQLAPRKRTAHKGLFGHLLIVGGDHGMSGAVRMAAEAGARTGAGLTSVATRTAHAPFVTMMRPEIMSHGVEAAESLKPLLNAASAVTLGPGLGQGQWSQELFNQTIASGLPIVVDADALNLLSHVPDYRDNWILTPHPGEAARLLGCSTKDIQADRLAAVQALQKRYGGVVVLKGAGTLVFDGKAPIHLSDFGNPGMASGGMGDVLAGIIGGLLAQHFSLLDAACLGAILHGMAADKATELDGERGLLATDLLPHLRHFANLKH</sequence>
<keyword evidence="9 18" id="KW-0630">Potassium</keyword>
<dbReference type="InterPro" id="IPR036652">
    <property type="entry name" value="YjeF_N_dom_sf"/>
</dbReference>
<accession>M7NTN6</accession>
<comment type="caution">
    <text evidence="22">The sequence shown here is derived from an EMBL/GenBank/DDBJ whole genome shotgun (WGS) entry which is preliminary data.</text>
</comment>
<evidence type="ECO:0000256" key="4">
    <source>
        <dbReference type="ARBA" id="ARBA00009524"/>
    </source>
</evidence>
<comment type="similarity">
    <text evidence="18">Belongs to the NnrE/AIBP family.</text>
</comment>
<evidence type="ECO:0000313" key="23">
    <source>
        <dbReference type="Proteomes" id="UP000012019"/>
    </source>
</evidence>
<evidence type="ECO:0000256" key="13">
    <source>
        <dbReference type="ARBA" id="ARBA00023268"/>
    </source>
</evidence>
<dbReference type="Gene3D" id="3.40.50.10260">
    <property type="entry name" value="YjeF N-terminal domain"/>
    <property type="match status" value="1"/>
</dbReference>
<comment type="catalytic activity">
    <reaction evidence="1 18 19">
        <text>(6R)-NADHX = (6S)-NADHX</text>
        <dbReference type="Rhea" id="RHEA:32215"/>
        <dbReference type="ChEBI" id="CHEBI:64074"/>
        <dbReference type="ChEBI" id="CHEBI:64075"/>
        <dbReference type="EC" id="5.1.99.6"/>
    </reaction>
</comment>
<keyword evidence="6 17" id="KW-0547">Nucleotide-binding</keyword>
<dbReference type="PATRIC" id="fig|1286106.3.peg.2371"/>
<evidence type="ECO:0000256" key="7">
    <source>
        <dbReference type="ARBA" id="ARBA00022840"/>
    </source>
</evidence>
<evidence type="ECO:0000256" key="2">
    <source>
        <dbReference type="ARBA" id="ARBA00000909"/>
    </source>
</evidence>
<evidence type="ECO:0000256" key="12">
    <source>
        <dbReference type="ARBA" id="ARBA00023239"/>
    </source>
</evidence>
<dbReference type="PROSITE" id="PS01050">
    <property type="entry name" value="YJEF_C_2"/>
    <property type="match status" value="1"/>
</dbReference>
<feature type="binding site" evidence="18">
    <location>
        <position position="125"/>
    </location>
    <ligand>
        <name>K(+)</name>
        <dbReference type="ChEBI" id="CHEBI:29103"/>
    </ligand>
</feature>
<dbReference type="GO" id="GO:0052855">
    <property type="term" value="F:ADP-dependent NAD(P)H-hydrate dehydratase activity"/>
    <property type="evidence" value="ECO:0007669"/>
    <property type="project" value="UniProtKB-UniRule"/>
</dbReference>
<proteinExistence type="inferred from homology"/>
<evidence type="ECO:0000256" key="14">
    <source>
        <dbReference type="ARBA" id="ARBA00025153"/>
    </source>
</evidence>
<feature type="binding site" evidence="18">
    <location>
        <position position="160"/>
    </location>
    <ligand>
        <name>(6S)-NADPHX</name>
        <dbReference type="ChEBI" id="CHEBI:64076"/>
    </ligand>
</feature>
<keyword evidence="5 18" id="KW-0479">Metal-binding</keyword>
<comment type="function">
    <text evidence="14 19">Bifunctional enzyme that catalyzes the epimerization of the S- and R-forms of NAD(P)HX and the dehydration of the S-form of NAD(P)HX at the expense of ADP, which is converted to AMP. This allows the repair of both epimers of NAD(P)HX, a damaged form of NAD(P)H that is a result of enzymatic or heat-dependent hydration.</text>
</comment>
<organism evidence="22 23">
    <name type="scientific">Methylophaga lonarensis MPL</name>
    <dbReference type="NCBI Taxonomy" id="1286106"/>
    <lineage>
        <taxon>Bacteria</taxon>
        <taxon>Pseudomonadati</taxon>
        <taxon>Pseudomonadota</taxon>
        <taxon>Gammaproteobacteria</taxon>
        <taxon>Thiotrichales</taxon>
        <taxon>Piscirickettsiaceae</taxon>
        <taxon>Methylophaga</taxon>
    </lineage>
</organism>
<evidence type="ECO:0000256" key="5">
    <source>
        <dbReference type="ARBA" id="ARBA00022723"/>
    </source>
</evidence>
<evidence type="ECO:0000259" key="20">
    <source>
        <dbReference type="PROSITE" id="PS51383"/>
    </source>
</evidence>
<dbReference type="GO" id="GO:0052856">
    <property type="term" value="F:NAD(P)HX epimerase activity"/>
    <property type="evidence" value="ECO:0007669"/>
    <property type="project" value="UniProtKB-UniRule"/>
</dbReference>
<comment type="function">
    <text evidence="17">Catalyzes the dehydration of the S-form of NAD(P)HX at the expense of ADP, which is converted to AMP. Together with NAD(P)HX epimerase, which catalyzes the epimerization of the S- and R-forms, the enzyme allows the repair of both epimers of NAD(P)HX, a damaged form of NAD(P)H that is a result of enzymatic or heat-dependent hydration.</text>
</comment>
<feature type="binding site" evidence="18">
    <location>
        <begin position="129"/>
        <end position="135"/>
    </location>
    <ligand>
        <name>(6S)-NADPHX</name>
        <dbReference type="ChEBI" id="CHEBI:64076"/>
    </ligand>
</feature>
<feature type="domain" description="YjeF N-terminal" evidence="21">
    <location>
        <begin position="14"/>
        <end position="217"/>
    </location>
</feature>
<keyword evidence="12 17" id="KW-0456">Lyase</keyword>
<dbReference type="AlphaFoldDB" id="M7NTN6"/>
<keyword evidence="13" id="KW-0511">Multifunctional enzyme</keyword>
<dbReference type="GO" id="GO:0110051">
    <property type="term" value="P:metabolite repair"/>
    <property type="evidence" value="ECO:0007669"/>
    <property type="project" value="TreeGrafter"/>
</dbReference>
<dbReference type="STRING" id="1286106.MPL1_11848"/>
<dbReference type="OrthoDB" id="9806925at2"/>
<reference evidence="22 23" key="1">
    <citation type="journal article" date="2013" name="Genome Announc.">
        <title>Draft Genome Sequence of Methylophaga lonarensis MPLT, a Haloalkaliphilic (Non-Methane-Utilizing) Methylotroph.</title>
        <authorList>
            <person name="Shetty S.A."/>
            <person name="Marathe N.P."/>
            <person name="Munot H."/>
            <person name="Antony C.P."/>
            <person name="Dhotre D.P."/>
            <person name="Murrell J.C."/>
            <person name="Shouche Y.S."/>
        </authorList>
    </citation>
    <scope>NUCLEOTIDE SEQUENCE [LARGE SCALE GENOMIC DNA]</scope>
    <source>
        <strain evidence="22 23">MPL</strain>
    </source>
</reference>
<evidence type="ECO:0000256" key="11">
    <source>
        <dbReference type="ARBA" id="ARBA00023235"/>
    </source>
</evidence>
<dbReference type="InterPro" id="IPR017953">
    <property type="entry name" value="Carbohydrate_kinase_pred_CS"/>
</dbReference>
<gene>
    <name evidence="17" type="primary">nnrD</name>
    <name evidence="18" type="synonym">nnrE</name>
    <name evidence="22" type="ORF">MPL1_11848</name>
</gene>
<dbReference type="PIRSF" id="PIRSF017184">
    <property type="entry name" value="Nnr"/>
    <property type="match status" value="1"/>
</dbReference>
<dbReference type="HAMAP" id="MF_01965">
    <property type="entry name" value="NADHX_dehydratase"/>
    <property type="match status" value="1"/>
</dbReference>
<comment type="function">
    <text evidence="18">Catalyzes the epimerization of the S- and R-forms of NAD(P)HX, a damaged form of NAD(P)H that is a result of enzymatic or heat-dependent hydration. This is a prerequisite for the S-specific NAD(P)H-hydrate dehydratase to allow the repair of both epimers of NAD(P)HX.</text>
</comment>
<keyword evidence="10 17" id="KW-0520">NAD</keyword>
<dbReference type="NCBIfam" id="TIGR00196">
    <property type="entry name" value="yjeF_cterm"/>
    <property type="match status" value="1"/>
</dbReference>
<evidence type="ECO:0000256" key="10">
    <source>
        <dbReference type="ARBA" id="ARBA00023027"/>
    </source>
</evidence>
<comment type="cofactor">
    <cofactor evidence="17">
        <name>Mg(2+)</name>
        <dbReference type="ChEBI" id="CHEBI:18420"/>
    </cofactor>
</comment>
<comment type="caution">
    <text evidence="18">Lacks conserved residue(s) required for the propagation of feature annotation.</text>
</comment>
<dbReference type="RefSeq" id="WP_009727324.1">
    <property type="nucleotide sequence ID" value="NZ_APHR01000070.1"/>
</dbReference>
<feature type="binding site" evidence="17">
    <location>
        <position position="369"/>
    </location>
    <ligand>
        <name>(6S)-NADPHX</name>
        <dbReference type="ChEBI" id="CHEBI:64076"/>
    </ligand>
</feature>
<dbReference type="EC" id="4.2.1.136" evidence="19"/>
<dbReference type="eggNOG" id="COG0062">
    <property type="taxonomic scope" value="Bacteria"/>
</dbReference>
<evidence type="ECO:0000256" key="18">
    <source>
        <dbReference type="HAMAP-Rule" id="MF_01966"/>
    </source>
</evidence>
<evidence type="ECO:0000256" key="16">
    <source>
        <dbReference type="ARBA" id="ARBA00049209"/>
    </source>
</evidence>
<dbReference type="GO" id="GO:0005524">
    <property type="term" value="F:ATP binding"/>
    <property type="evidence" value="ECO:0007669"/>
    <property type="project" value="UniProtKB-UniRule"/>
</dbReference>
<evidence type="ECO:0000256" key="19">
    <source>
        <dbReference type="PIRNR" id="PIRNR017184"/>
    </source>
</evidence>
<comment type="similarity">
    <text evidence="4 19">In the C-terminal section; belongs to the NnrD/CARKD family.</text>
</comment>
<dbReference type="SUPFAM" id="SSF53613">
    <property type="entry name" value="Ribokinase-like"/>
    <property type="match status" value="1"/>
</dbReference>
<dbReference type="InterPro" id="IPR004443">
    <property type="entry name" value="YjeF_N_dom"/>
</dbReference>
<evidence type="ECO:0000256" key="9">
    <source>
        <dbReference type="ARBA" id="ARBA00022958"/>
    </source>
</evidence>
<dbReference type="Pfam" id="PF03853">
    <property type="entry name" value="YjeF_N"/>
    <property type="match status" value="1"/>
</dbReference>
<feature type="binding site" evidence="17">
    <location>
        <position position="435"/>
    </location>
    <ligand>
        <name>AMP</name>
        <dbReference type="ChEBI" id="CHEBI:456215"/>
    </ligand>
</feature>
<keyword evidence="23" id="KW-1185">Reference proteome</keyword>
<dbReference type="PROSITE" id="PS51383">
    <property type="entry name" value="YJEF_C_3"/>
    <property type="match status" value="1"/>
</dbReference>
<evidence type="ECO:0000256" key="6">
    <source>
        <dbReference type="ARBA" id="ARBA00022741"/>
    </source>
</evidence>
<dbReference type="FunFam" id="3.40.1190.20:FF:000017">
    <property type="entry name" value="Multifunctional fusion protein"/>
    <property type="match status" value="1"/>
</dbReference>
<dbReference type="CDD" id="cd01171">
    <property type="entry name" value="YXKO-related"/>
    <property type="match status" value="1"/>
</dbReference>
<feature type="binding site" evidence="18">
    <location>
        <position position="163"/>
    </location>
    <ligand>
        <name>K(+)</name>
        <dbReference type="ChEBI" id="CHEBI:29103"/>
    </ligand>
</feature>
<dbReference type="eggNOG" id="COG0063">
    <property type="taxonomic scope" value="Bacteria"/>
</dbReference>
<feature type="binding site" evidence="17">
    <location>
        <position position="262"/>
    </location>
    <ligand>
        <name>(6S)-NADPHX</name>
        <dbReference type="ChEBI" id="CHEBI:64076"/>
    </ligand>
</feature>
<comment type="cofactor">
    <cofactor evidence="18 19">
        <name>K(+)</name>
        <dbReference type="ChEBI" id="CHEBI:29103"/>
    </cofactor>
    <text evidence="18 19">Binds 1 potassium ion per subunit.</text>
</comment>
<dbReference type="HAMAP" id="MF_01966">
    <property type="entry name" value="NADHX_epimerase"/>
    <property type="match status" value="1"/>
</dbReference>
<dbReference type="EMBL" id="APHR01000070">
    <property type="protein sequence ID" value="EMR12138.1"/>
    <property type="molecule type" value="Genomic_DNA"/>
</dbReference>
<evidence type="ECO:0000256" key="1">
    <source>
        <dbReference type="ARBA" id="ARBA00000013"/>
    </source>
</evidence>
<evidence type="ECO:0000256" key="15">
    <source>
        <dbReference type="ARBA" id="ARBA00048238"/>
    </source>
</evidence>
<dbReference type="SUPFAM" id="SSF64153">
    <property type="entry name" value="YjeF N-terminal domain-like"/>
    <property type="match status" value="1"/>
</dbReference>
<keyword evidence="7 17" id="KW-0067">ATP-binding</keyword>
<dbReference type="EC" id="5.1.99.6" evidence="19"/>
<dbReference type="InterPro" id="IPR029056">
    <property type="entry name" value="Ribokinase-like"/>
</dbReference>
<evidence type="ECO:0000256" key="3">
    <source>
        <dbReference type="ARBA" id="ARBA00006001"/>
    </source>
</evidence>
<dbReference type="PANTHER" id="PTHR12592:SF0">
    <property type="entry name" value="ATP-DEPENDENT (S)-NAD(P)H-HYDRATE DEHYDRATASE"/>
    <property type="match status" value="1"/>
</dbReference>
<protein>
    <recommendedName>
        <fullName evidence="19">Bifunctional NAD(P)H-hydrate repair enzyme</fullName>
    </recommendedName>
    <alternativeName>
        <fullName evidence="19">Nicotinamide nucleotide repair protein</fullName>
    </alternativeName>
    <domain>
        <recommendedName>
            <fullName evidence="19">ADP-dependent (S)-NAD(P)H-hydrate dehydratase</fullName>
            <ecNumber evidence="19">4.2.1.136</ecNumber>
        </recommendedName>
        <alternativeName>
            <fullName evidence="19">ADP-dependent NAD(P)HX dehydratase</fullName>
        </alternativeName>
    </domain>
    <domain>
        <recommendedName>
            <fullName evidence="19">NAD(P)H-hydrate epimerase</fullName>
            <ecNumber evidence="19">5.1.99.6</ecNumber>
        </recommendedName>
    </domain>
</protein>
<dbReference type="PROSITE" id="PS51385">
    <property type="entry name" value="YJEF_N"/>
    <property type="match status" value="1"/>
</dbReference>
<dbReference type="InterPro" id="IPR000631">
    <property type="entry name" value="CARKD"/>
</dbReference>
<feature type="binding site" evidence="18">
    <location>
        <position position="63"/>
    </location>
    <ligand>
        <name>K(+)</name>
        <dbReference type="ChEBI" id="CHEBI:29103"/>
    </ligand>
</feature>
<name>M7NTN6_9GAMM</name>
<comment type="subunit">
    <text evidence="17">Homotetramer.</text>
</comment>
<feature type="binding site" evidence="18">
    <location>
        <begin position="62"/>
        <end position="66"/>
    </location>
    <ligand>
        <name>(6S)-NADPHX</name>
        <dbReference type="ChEBI" id="CHEBI:64076"/>
    </ligand>
</feature>
<keyword evidence="8 17" id="KW-0521">NADP</keyword>
<dbReference type="Proteomes" id="UP000012019">
    <property type="component" value="Unassembled WGS sequence"/>
</dbReference>
<feature type="domain" description="YjeF C-terminal" evidence="20">
    <location>
        <begin position="227"/>
        <end position="495"/>
    </location>
</feature>
<evidence type="ECO:0000256" key="8">
    <source>
        <dbReference type="ARBA" id="ARBA00022857"/>
    </source>
</evidence>
<feature type="binding site" evidence="17">
    <location>
        <begin position="406"/>
        <end position="410"/>
    </location>
    <ligand>
        <name>AMP</name>
        <dbReference type="ChEBI" id="CHEBI:456215"/>
    </ligand>
</feature>